<dbReference type="PANTHER" id="PTHR35807">
    <property type="entry name" value="TRANSCRIPTIONAL REGULATOR REDD-RELATED"/>
    <property type="match status" value="1"/>
</dbReference>
<gene>
    <name evidence="2" type="ORF">CPLFYP93_03225</name>
</gene>
<name>A0A6N3GQH6_9CLOT</name>
<reference evidence="2" key="1">
    <citation type="submission" date="2019-11" db="EMBL/GenBank/DDBJ databases">
        <authorList>
            <person name="Feng L."/>
        </authorList>
    </citation>
    <scope>NUCLEOTIDE SEQUENCE</scope>
    <source>
        <strain evidence="2">CParaputrificumLFYP93</strain>
    </source>
</reference>
<dbReference type="PANTHER" id="PTHR35807:SF2">
    <property type="entry name" value="TRANSCRIPTIONAL ACTIVATOR DOMAIN"/>
    <property type="match status" value="1"/>
</dbReference>
<accession>A0A6N3GQH6</accession>
<dbReference type="InterPro" id="IPR011990">
    <property type="entry name" value="TPR-like_helical_dom_sf"/>
</dbReference>
<dbReference type="EMBL" id="CACRTV010000087">
    <property type="protein sequence ID" value="VYU66213.1"/>
    <property type="molecule type" value="Genomic_DNA"/>
</dbReference>
<feature type="domain" description="Bacterial transcriptional activator" evidence="1">
    <location>
        <begin position="114"/>
        <end position="256"/>
    </location>
</feature>
<protein>
    <submittedName>
        <fullName evidence="2">Bacterial transcriptional activator domain protein</fullName>
    </submittedName>
</protein>
<dbReference type="Gene3D" id="1.10.10.10">
    <property type="entry name" value="Winged helix-like DNA-binding domain superfamily/Winged helix DNA-binding domain"/>
    <property type="match status" value="1"/>
</dbReference>
<proteinExistence type="predicted"/>
<dbReference type="GO" id="GO:0003677">
    <property type="term" value="F:DNA binding"/>
    <property type="evidence" value="ECO:0007669"/>
    <property type="project" value="InterPro"/>
</dbReference>
<dbReference type="Pfam" id="PF03704">
    <property type="entry name" value="BTAD"/>
    <property type="match status" value="1"/>
</dbReference>
<dbReference type="InterPro" id="IPR051677">
    <property type="entry name" value="AfsR-DnrI-RedD_regulator"/>
</dbReference>
<dbReference type="SUPFAM" id="SSF46894">
    <property type="entry name" value="C-terminal effector domain of the bipartite response regulators"/>
    <property type="match status" value="1"/>
</dbReference>
<dbReference type="Gene3D" id="1.25.40.10">
    <property type="entry name" value="Tetratricopeptide repeat domain"/>
    <property type="match status" value="1"/>
</dbReference>
<evidence type="ECO:0000259" key="1">
    <source>
        <dbReference type="SMART" id="SM01043"/>
    </source>
</evidence>
<dbReference type="GO" id="GO:0006355">
    <property type="term" value="P:regulation of DNA-templated transcription"/>
    <property type="evidence" value="ECO:0007669"/>
    <property type="project" value="InterPro"/>
</dbReference>
<dbReference type="InterPro" id="IPR036388">
    <property type="entry name" value="WH-like_DNA-bd_sf"/>
</dbReference>
<dbReference type="InterPro" id="IPR005158">
    <property type="entry name" value="BTAD"/>
</dbReference>
<dbReference type="SUPFAM" id="SSF55073">
    <property type="entry name" value="Nucleotide cyclase"/>
    <property type="match status" value="1"/>
</dbReference>
<dbReference type="SMART" id="SM01043">
    <property type="entry name" value="BTAD"/>
    <property type="match status" value="1"/>
</dbReference>
<organism evidence="2">
    <name type="scientific">Clostridium paraputrificum</name>
    <dbReference type="NCBI Taxonomy" id="29363"/>
    <lineage>
        <taxon>Bacteria</taxon>
        <taxon>Bacillati</taxon>
        <taxon>Bacillota</taxon>
        <taxon>Clostridia</taxon>
        <taxon>Eubacteriales</taxon>
        <taxon>Clostridiaceae</taxon>
        <taxon>Clostridium</taxon>
    </lineage>
</organism>
<dbReference type="InterPro" id="IPR016032">
    <property type="entry name" value="Sig_transdc_resp-reg_C-effctor"/>
</dbReference>
<dbReference type="AlphaFoldDB" id="A0A6N3GQH6"/>
<evidence type="ECO:0000313" key="2">
    <source>
        <dbReference type="EMBL" id="VYU66213.1"/>
    </source>
</evidence>
<sequence>MKKKKRELYLELKVRMFGEFRISNENGMLNTESIRSEMLTRLFTYMLCNRNKRITAQELIDNLWSENESENPTGALKNLMYRLRNCLKKVWGEYEFILTGKGTYTWNPEIILNVDTEKFEYCCKNMINAESVEEQLSMGKKAIELYQGVFLPKLSEEYWVISMATYYHSMYFDIVKKLLRLMEEEKRYSEVEEICQKALKTDSSDEEIHCFMMRALIANNKQKLASEHYKMTSKYLYDVIGVRPSKEMQEIYEKLQQIQHDHESNIDVIKEELKEQKLPTGAFLCEYGVFRKIYILESRSGKRMGISIHLALISLYPNFQISKEDEKYISVIREDMDILKTTLLSCTRSSDVICKYSVNQFLVMLPACKYEDAKVVIERLKDQFYKMEKTNKVILQYSICEIDDI</sequence>
<dbReference type="InterPro" id="IPR029787">
    <property type="entry name" value="Nucleotide_cyclase"/>
</dbReference>
<dbReference type="SUPFAM" id="SSF48452">
    <property type="entry name" value="TPR-like"/>
    <property type="match status" value="1"/>
</dbReference>
<dbReference type="RefSeq" id="WP_156563209.1">
    <property type="nucleotide sequence ID" value="NZ_CACRTV010000087.1"/>
</dbReference>